<comment type="similarity">
    <text evidence="1">Belongs to the membrane fusion protein (MFP) (TC 8.A.1) family.</text>
</comment>
<feature type="region of interest" description="Disordered" evidence="3">
    <location>
        <begin position="1"/>
        <end position="25"/>
    </location>
</feature>
<gene>
    <name evidence="7" type="ORF">HU752_014485</name>
</gene>
<dbReference type="Pfam" id="PF25963">
    <property type="entry name" value="Beta-barrel_AAEA"/>
    <property type="match status" value="1"/>
</dbReference>
<dbReference type="Gene3D" id="2.40.50.100">
    <property type="match status" value="1"/>
</dbReference>
<keyword evidence="4" id="KW-0812">Transmembrane</keyword>
<keyword evidence="4" id="KW-1133">Transmembrane helix</keyword>
<accession>A0A9E6PQT1</accession>
<evidence type="ECO:0000256" key="1">
    <source>
        <dbReference type="ARBA" id="ARBA00009477"/>
    </source>
</evidence>
<dbReference type="InterPro" id="IPR058625">
    <property type="entry name" value="MdtA-like_BSH"/>
</dbReference>
<evidence type="ECO:0000256" key="2">
    <source>
        <dbReference type="SAM" id="Coils"/>
    </source>
</evidence>
<dbReference type="Pfam" id="PF25917">
    <property type="entry name" value="BSH_RND"/>
    <property type="match status" value="1"/>
</dbReference>
<evidence type="ECO:0000259" key="6">
    <source>
        <dbReference type="Pfam" id="PF25963"/>
    </source>
</evidence>
<dbReference type="InterPro" id="IPR050739">
    <property type="entry name" value="MFP"/>
</dbReference>
<dbReference type="AlphaFoldDB" id="A0A9E6PQT1"/>
<dbReference type="SUPFAM" id="SSF111369">
    <property type="entry name" value="HlyD-like secretion proteins"/>
    <property type="match status" value="2"/>
</dbReference>
<evidence type="ECO:0000256" key="3">
    <source>
        <dbReference type="SAM" id="MobiDB-lite"/>
    </source>
</evidence>
<proteinExistence type="inferred from homology"/>
<dbReference type="PRINTS" id="PR01490">
    <property type="entry name" value="RTXTOXIND"/>
</dbReference>
<feature type="domain" description="Multidrug resistance protein MdtA-like barrel-sandwich hybrid" evidence="5">
    <location>
        <begin position="71"/>
        <end position="266"/>
    </location>
</feature>
<dbReference type="EMBL" id="CP077093">
    <property type="protein sequence ID" value="QXI31070.1"/>
    <property type="molecule type" value="Genomic_DNA"/>
</dbReference>
<evidence type="ECO:0000259" key="5">
    <source>
        <dbReference type="Pfam" id="PF25917"/>
    </source>
</evidence>
<dbReference type="InterPro" id="IPR058634">
    <property type="entry name" value="AaeA-lik-b-barrel"/>
</dbReference>
<dbReference type="RefSeq" id="WP_186688559.1">
    <property type="nucleotide sequence ID" value="NZ_CP077093.1"/>
</dbReference>
<dbReference type="PANTHER" id="PTHR30386">
    <property type="entry name" value="MEMBRANE FUSION SUBUNIT OF EMRAB-TOLC MULTIDRUG EFFLUX PUMP"/>
    <property type="match status" value="1"/>
</dbReference>
<feature type="compositionally biased region" description="Polar residues" evidence="3">
    <location>
        <begin position="10"/>
        <end position="21"/>
    </location>
</feature>
<feature type="domain" description="p-hydroxybenzoic acid efflux pump subunit AaeA-like beta-barrel" evidence="6">
    <location>
        <begin position="270"/>
        <end position="363"/>
    </location>
</feature>
<evidence type="ECO:0000313" key="8">
    <source>
        <dbReference type="Proteomes" id="UP000634530"/>
    </source>
</evidence>
<dbReference type="Proteomes" id="UP000634530">
    <property type="component" value="Chromosome"/>
</dbReference>
<dbReference type="PANTHER" id="PTHR30386:SF24">
    <property type="entry name" value="MULTIDRUG RESISTANCE EFFLUX PUMP"/>
    <property type="match status" value="1"/>
</dbReference>
<keyword evidence="8" id="KW-1185">Reference proteome</keyword>
<protein>
    <submittedName>
        <fullName evidence="7">HlyD family secretion protein</fullName>
    </submittedName>
</protein>
<sequence>MSAHRPLDQQHPTQPVTSTPQPLAGRRNPKRVLLGLAALATVGALIWGVQWYRVGRFIETTDDAYLQADSMTIAPKVGGYVAEVLVADNQQVEAGQPLARLDRGNYQAAAEQSAATIKAREADVARAEAELAEQDATIAQAQAELAGAEADLRHARGQVQRYAPLARSGAETEERLASLTNEQSRANATLISRQASLRAAKVRIGTLKAQLLQAQAQLTVAQASARQSDIDLGDTLLKSPISGRVADRTVRVGQFAQPGTRLMTIVPVQSLYLTANFKETQVGAMRPGQDVTVHVDALPGQALNGHIDSISPGTGAQFALLPPSNATGNFTKIVQRVPVRIVLDIPEALRPVLLPGLSVTVDVDTQGAADAKHG</sequence>
<feature type="transmembrane region" description="Helical" evidence="4">
    <location>
        <begin position="32"/>
        <end position="52"/>
    </location>
</feature>
<reference evidence="7 8" key="2">
    <citation type="journal article" date="2021" name="Microorganisms">
        <title>The Ever-Expanding Pseudomonas Genus: Description of 43 New Species and Partition of the Pseudomonas putida Group.</title>
        <authorList>
            <person name="Girard L."/>
            <person name="Lood C."/>
            <person name="Hofte M."/>
            <person name="Vandamme P."/>
            <person name="Rokni-Zadeh H."/>
            <person name="van Noort V."/>
            <person name="Lavigne R."/>
            <person name="De Mot R."/>
        </authorList>
    </citation>
    <scope>NUCLEOTIDE SEQUENCE [LARGE SCALE GENOMIC DNA]</scope>
    <source>
        <strain evidence="7 8">RW8P3</strain>
    </source>
</reference>
<organism evidence="7 8">
    <name type="scientific">Pseudomonas vanderleydeniana</name>
    <dbReference type="NCBI Taxonomy" id="2745495"/>
    <lineage>
        <taxon>Bacteria</taxon>
        <taxon>Pseudomonadati</taxon>
        <taxon>Pseudomonadota</taxon>
        <taxon>Gammaproteobacteria</taxon>
        <taxon>Pseudomonadales</taxon>
        <taxon>Pseudomonadaceae</taxon>
        <taxon>Pseudomonas</taxon>
    </lineage>
</organism>
<evidence type="ECO:0000313" key="7">
    <source>
        <dbReference type="EMBL" id="QXI31070.1"/>
    </source>
</evidence>
<name>A0A9E6PQT1_9PSED</name>
<keyword evidence="4" id="KW-0472">Membrane</keyword>
<feature type="coiled-coil region" evidence="2">
    <location>
        <begin position="117"/>
        <end position="158"/>
    </location>
</feature>
<dbReference type="GO" id="GO:0055085">
    <property type="term" value="P:transmembrane transport"/>
    <property type="evidence" value="ECO:0007669"/>
    <property type="project" value="InterPro"/>
</dbReference>
<dbReference type="KEGG" id="pvw:HU752_014485"/>
<reference evidence="7 8" key="1">
    <citation type="journal article" date="2020" name="Microorganisms">
        <title>Reliable Identification of Environmental Pseudomonas Isolates Using the rpoD Gene.</title>
        <authorList>
            <consortium name="The Broad Institute Genome Sequencing Platform"/>
            <person name="Girard L."/>
            <person name="Lood C."/>
            <person name="Rokni-Zadeh H."/>
            <person name="van Noort V."/>
            <person name="Lavigne R."/>
            <person name="De Mot R."/>
        </authorList>
    </citation>
    <scope>NUCLEOTIDE SEQUENCE [LARGE SCALE GENOMIC DNA]</scope>
    <source>
        <strain evidence="7 8">RW8P3</strain>
    </source>
</reference>
<dbReference type="Gene3D" id="2.40.30.170">
    <property type="match status" value="1"/>
</dbReference>
<keyword evidence="2" id="KW-0175">Coiled coil</keyword>
<dbReference type="Gene3D" id="1.10.287.470">
    <property type="entry name" value="Helix hairpin bin"/>
    <property type="match status" value="2"/>
</dbReference>
<evidence type="ECO:0000256" key="4">
    <source>
        <dbReference type="SAM" id="Phobius"/>
    </source>
</evidence>